<dbReference type="EMBL" id="NTFS01000128">
    <property type="protein sequence ID" value="PAX53839.1"/>
    <property type="molecule type" value="Genomic_DNA"/>
</dbReference>
<comment type="caution">
    <text evidence="1">The sequence shown here is derived from an EMBL/GenBank/DDBJ whole genome shotgun (WGS) entry which is preliminary data.</text>
</comment>
<evidence type="ECO:0008006" key="3">
    <source>
        <dbReference type="Google" id="ProtNLM"/>
    </source>
</evidence>
<sequence>MIQDENYHVWYDENSETIYLKGSLRLAGMAEYSPILNLLNDVASSASTININLTNLDLLNSSGVNMLSKFFIDMRKKPEVQMIMLASSKIPWQTKSLKNLQRLMPRMSLKFD</sequence>
<gene>
    <name evidence="1" type="ORF">CK510_13260</name>
</gene>
<dbReference type="Proteomes" id="UP000218238">
    <property type="component" value="Unassembled WGS sequence"/>
</dbReference>
<accession>A0A2A2TIR3</accession>
<name>A0A2A2TIR3_9CYAN</name>
<dbReference type="SUPFAM" id="SSF52091">
    <property type="entry name" value="SpoIIaa-like"/>
    <property type="match status" value="1"/>
</dbReference>
<dbReference type="InterPro" id="IPR036513">
    <property type="entry name" value="STAS_dom_sf"/>
</dbReference>
<dbReference type="RefSeq" id="WP_095722155.1">
    <property type="nucleotide sequence ID" value="NZ_NTFS01000128.1"/>
</dbReference>
<dbReference type="NCBIfam" id="NF047705">
    <property type="entry name" value="slr1659_superfam"/>
    <property type="match status" value="1"/>
</dbReference>
<dbReference type="OrthoDB" id="9805711at2"/>
<reference evidence="1 2" key="1">
    <citation type="submission" date="2017-08" db="EMBL/GenBank/DDBJ databases">
        <title>Draft genome sequence of filamentous cyanobacterium Calothrix elsteri CCALA 953.</title>
        <authorList>
            <person name="Gagunashvili A.N."/>
            <person name="Elster J."/>
            <person name="Andresson O.S."/>
        </authorList>
    </citation>
    <scope>NUCLEOTIDE SEQUENCE [LARGE SCALE GENOMIC DNA]</scope>
    <source>
        <strain evidence="1 2">CCALA 953</strain>
    </source>
</reference>
<keyword evidence="2" id="KW-1185">Reference proteome</keyword>
<evidence type="ECO:0000313" key="2">
    <source>
        <dbReference type="Proteomes" id="UP000218238"/>
    </source>
</evidence>
<protein>
    <recommendedName>
        <fullName evidence="3">STAS domain-containing protein</fullName>
    </recommendedName>
</protein>
<dbReference type="AlphaFoldDB" id="A0A2A2TIR3"/>
<evidence type="ECO:0000313" key="1">
    <source>
        <dbReference type="EMBL" id="PAX53839.1"/>
    </source>
</evidence>
<organism evidence="1 2">
    <name type="scientific">Brunnivagina elsteri CCALA 953</name>
    <dbReference type="NCBI Taxonomy" id="987040"/>
    <lineage>
        <taxon>Bacteria</taxon>
        <taxon>Bacillati</taxon>
        <taxon>Cyanobacteriota</taxon>
        <taxon>Cyanophyceae</taxon>
        <taxon>Nostocales</taxon>
        <taxon>Calotrichaceae</taxon>
        <taxon>Brunnivagina</taxon>
    </lineage>
</organism>
<proteinExistence type="predicted"/>